<accession>A0A0G0Z6I6</accession>
<reference evidence="3 4" key="1">
    <citation type="journal article" date="2015" name="Nature">
        <title>rRNA introns, odd ribosomes, and small enigmatic genomes across a large radiation of phyla.</title>
        <authorList>
            <person name="Brown C.T."/>
            <person name="Hug L.A."/>
            <person name="Thomas B.C."/>
            <person name="Sharon I."/>
            <person name="Castelle C.J."/>
            <person name="Singh A."/>
            <person name="Wilkins M.J."/>
            <person name="Williams K.H."/>
            <person name="Banfield J.F."/>
        </authorList>
    </citation>
    <scope>NUCLEOTIDE SEQUENCE [LARGE SCALE GENOMIC DNA]</scope>
</reference>
<sequence>MDTQQFFQSIIPILFPLLIWSSVWKGIALWKSARLGSKGWFIALFILNTVGILEIIYIFAIAKKKELVPQNPQASV</sequence>
<protein>
    <recommendedName>
        <fullName evidence="2">DUF5652 domain-containing protein</fullName>
    </recommendedName>
</protein>
<evidence type="ECO:0000313" key="3">
    <source>
        <dbReference type="EMBL" id="KKS44317.1"/>
    </source>
</evidence>
<organism evidence="3 4">
    <name type="scientific">candidate division CPR1 bacterium GW2011_GWA2_42_17</name>
    <dbReference type="NCBI Taxonomy" id="1618341"/>
    <lineage>
        <taxon>Bacteria</taxon>
        <taxon>candidate division CPR1</taxon>
    </lineage>
</organism>
<evidence type="ECO:0000313" key="4">
    <source>
        <dbReference type="Proteomes" id="UP000034875"/>
    </source>
</evidence>
<feature type="transmembrane region" description="Helical" evidence="1">
    <location>
        <begin position="6"/>
        <end position="27"/>
    </location>
</feature>
<keyword evidence="1" id="KW-0812">Transmembrane</keyword>
<dbReference type="InterPro" id="IPR043712">
    <property type="entry name" value="DUF5652"/>
</dbReference>
<dbReference type="Proteomes" id="UP000034875">
    <property type="component" value="Unassembled WGS sequence"/>
</dbReference>
<evidence type="ECO:0000259" key="2">
    <source>
        <dbReference type="Pfam" id="PF18893"/>
    </source>
</evidence>
<dbReference type="Pfam" id="PF18893">
    <property type="entry name" value="DUF5652"/>
    <property type="match status" value="1"/>
</dbReference>
<name>A0A0G0Z6I6_9BACT</name>
<comment type="caution">
    <text evidence="3">The sequence shown here is derived from an EMBL/GenBank/DDBJ whole genome shotgun (WGS) entry which is preliminary data.</text>
</comment>
<proteinExistence type="predicted"/>
<keyword evidence="1" id="KW-1133">Transmembrane helix</keyword>
<keyword evidence="1" id="KW-0472">Membrane</keyword>
<feature type="domain" description="DUF5652" evidence="2">
    <location>
        <begin position="4"/>
        <end position="66"/>
    </location>
</feature>
<feature type="transmembrane region" description="Helical" evidence="1">
    <location>
        <begin position="39"/>
        <end position="62"/>
    </location>
</feature>
<dbReference type="EMBL" id="LCCZ01000007">
    <property type="protein sequence ID" value="KKS44317.1"/>
    <property type="molecule type" value="Genomic_DNA"/>
</dbReference>
<dbReference type="AlphaFoldDB" id="A0A0G0Z6I6"/>
<evidence type="ECO:0000256" key="1">
    <source>
        <dbReference type="SAM" id="Phobius"/>
    </source>
</evidence>
<gene>
    <name evidence="3" type="ORF">UV05_C0007G0007</name>
</gene>